<dbReference type="AlphaFoldDB" id="A0A9W4XRE7"/>
<dbReference type="Proteomes" id="UP001152607">
    <property type="component" value="Unassembled WGS sequence"/>
</dbReference>
<sequence length="335" mass="37864">MTPNLFVATQTLFQPKKWFRQSKIEKPQRKTERWSEPVPGLYEYIPGRGWYLIEKDKISATDQDASDDSKEGGPVLSIKETASSVDTIKVQPPIAVRYSKVLKRFLLSPDYDVRKKHGDIESSQGAKLLHVGFFRLDDEVSWVNCWDENGEFIPGPYRLWFYDTRTQQFRHMLRRDDPVYQRSHPGSRAQSRQNSFDREQVVRRHSQESRSTEYKAGPGSTRDGQSMPSSRATSVYVQSKPTSKAPSQANSRRGSFSRGQPSPRIPLDEAGAALKMLQKERAERERAAVEKSSGSTTNEVSSSKKTAEAPMPSSGNPEAQRIVQNSTVAEVPPVK</sequence>
<feature type="compositionally biased region" description="Polar residues" evidence="1">
    <location>
        <begin position="313"/>
        <end position="328"/>
    </location>
</feature>
<evidence type="ECO:0000313" key="2">
    <source>
        <dbReference type="EMBL" id="CAI6340863.1"/>
    </source>
</evidence>
<feature type="compositionally biased region" description="Basic and acidic residues" evidence="1">
    <location>
        <begin position="195"/>
        <end position="213"/>
    </location>
</feature>
<dbReference type="EMBL" id="CAOQHR010000011">
    <property type="protein sequence ID" value="CAI6340863.1"/>
    <property type="molecule type" value="Genomic_DNA"/>
</dbReference>
<feature type="compositionally biased region" description="Polar residues" evidence="1">
    <location>
        <begin position="222"/>
        <end position="260"/>
    </location>
</feature>
<name>A0A9W4XRE7_9PLEO</name>
<dbReference type="OrthoDB" id="3880384at2759"/>
<keyword evidence="3" id="KW-1185">Reference proteome</keyword>
<proteinExistence type="predicted"/>
<feature type="region of interest" description="Disordered" evidence="1">
    <location>
        <begin position="176"/>
        <end position="335"/>
    </location>
</feature>
<evidence type="ECO:0000256" key="1">
    <source>
        <dbReference type="SAM" id="MobiDB-lite"/>
    </source>
</evidence>
<organism evidence="2 3">
    <name type="scientific">Periconia digitata</name>
    <dbReference type="NCBI Taxonomy" id="1303443"/>
    <lineage>
        <taxon>Eukaryota</taxon>
        <taxon>Fungi</taxon>
        <taxon>Dikarya</taxon>
        <taxon>Ascomycota</taxon>
        <taxon>Pezizomycotina</taxon>
        <taxon>Dothideomycetes</taxon>
        <taxon>Pleosporomycetidae</taxon>
        <taxon>Pleosporales</taxon>
        <taxon>Massarineae</taxon>
        <taxon>Periconiaceae</taxon>
        <taxon>Periconia</taxon>
    </lineage>
</organism>
<gene>
    <name evidence="2" type="ORF">PDIGIT_LOCUS14048</name>
</gene>
<feature type="compositionally biased region" description="Basic and acidic residues" evidence="1">
    <location>
        <begin position="277"/>
        <end position="289"/>
    </location>
</feature>
<feature type="compositionally biased region" description="Low complexity" evidence="1">
    <location>
        <begin position="292"/>
        <end position="303"/>
    </location>
</feature>
<protein>
    <submittedName>
        <fullName evidence="2">Uncharacterized protein</fullName>
    </submittedName>
</protein>
<accession>A0A9W4XRE7</accession>
<evidence type="ECO:0000313" key="3">
    <source>
        <dbReference type="Proteomes" id="UP001152607"/>
    </source>
</evidence>
<reference evidence="2" key="1">
    <citation type="submission" date="2023-01" db="EMBL/GenBank/DDBJ databases">
        <authorList>
            <person name="Van Ghelder C."/>
            <person name="Rancurel C."/>
        </authorList>
    </citation>
    <scope>NUCLEOTIDE SEQUENCE</scope>
    <source>
        <strain evidence="2">CNCM I-4278</strain>
    </source>
</reference>
<comment type="caution">
    <text evidence="2">The sequence shown here is derived from an EMBL/GenBank/DDBJ whole genome shotgun (WGS) entry which is preliminary data.</text>
</comment>